<comment type="subcellular location">
    <subcellularLocation>
        <location evidence="1">Membrane</location>
        <topology evidence="1">Multi-pass membrane protein</topology>
    </subcellularLocation>
</comment>
<dbReference type="RefSeq" id="XP_014667571.1">
    <property type="nucleotide sequence ID" value="XM_014812085.1"/>
</dbReference>
<gene>
    <name evidence="9" type="primary">LOC106809119</name>
</gene>
<organism evidence="8 9">
    <name type="scientific">Priapulus caudatus</name>
    <name type="common">Priapulid worm</name>
    <dbReference type="NCBI Taxonomy" id="37621"/>
    <lineage>
        <taxon>Eukaryota</taxon>
        <taxon>Metazoa</taxon>
        <taxon>Ecdysozoa</taxon>
        <taxon>Scalidophora</taxon>
        <taxon>Priapulida</taxon>
        <taxon>Priapulimorpha</taxon>
        <taxon>Priapulimorphida</taxon>
        <taxon>Priapulidae</taxon>
        <taxon>Priapulus</taxon>
    </lineage>
</organism>
<evidence type="ECO:0000313" key="8">
    <source>
        <dbReference type="Proteomes" id="UP000695022"/>
    </source>
</evidence>
<evidence type="ECO:0000256" key="6">
    <source>
        <dbReference type="SAM" id="Phobius"/>
    </source>
</evidence>
<sequence length="530" mass="60633">MPKKDTATSVELGILSKRAEMFRSKLIEDFHLLDSLDDHGKMEGPKHYSRDITEDKLARKIMKDSPHGLVKFQVYSSRDKDSVTHNDRRKNRVKNKNARFPPIDLWAHWVLNSTWFKNSMLIIILSNSIALGIQAEVSTSDNPVVAPLQLALDIFDYCSLIIFILEIKLKWLDNFWGFWGNGWNIFDFCVTYFSFVPEIMSYSSGTFGQPGSSGLAVVANNMRVFRILRSLKMVTRFRQIRLIALAITKAFKEMVFITLLLFTFAYIFAIAGIIFFDDFTNSKRTDLIYKDSFSTLPKALATLFQLFTLDHWYAIRADMVKVVSPWFTGAYIILWICIGSFIFRNIFVGIMVNNFQSIRNELFEEVTEFENTRQLQIKTAMFNAELTKQGDSTPGGSSSASKVNSQSNEQGKDTAEHGANETDTGGKTRERASIPGAEPNIGPVKSGLFKPDIQRQISQHIVKDTDSSAHWDTLVQENIDTISRNPSETLWPRDTLFKYLQLMEALQDNLEERMRLEKIICEILLQVHDT</sequence>
<keyword evidence="3 6" id="KW-1133">Transmembrane helix</keyword>
<dbReference type="PANTHER" id="PTHR46923:SF1">
    <property type="entry name" value="CATION CHANNEL SPERM-ASSOCIATED PROTEIN 2"/>
    <property type="match status" value="1"/>
</dbReference>
<dbReference type="InterPro" id="IPR005821">
    <property type="entry name" value="Ion_trans_dom"/>
</dbReference>
<evidence type="ECO:0000313" key="9">
    <source>
        <dbReference type="RefSeq" id="XP_014667571.1"/>
    </source>
</evidence>
<dbReference type="InterPro" id="IPR028747">
    <property type="entry name" value="CatSper2"/>
</dbReference>
<feature type="transmembrane region" description="Helical" evidence="6">
    <location>
        <begin position="255"/>
        <end position="276"/>
    </location>
</feature>
<dbReference type="SUPFAM" id="SSF81324">
    <property type="entry name" value="Voltage-gated potassium channels"/>
    <property type="match status" value="1"/>
</dbReference>
<keyword evidence="4 6" id="KW-0472">Membrane</keyword>
<protein>
    <submittedName>
        <fullName evidence="9">Cation channel sperm-associated protein 2-like isoform X1</fullName>
    </submittedName>
</protein>
<dbReference type="Gene3D" id="1.10.287.70">
    <property type="match status" value="1"/>
</dbReference>
<feature type="compositionally biased region" description="Basic and acidic residues" evidence="5">
    <location>
        <begin position="410"/>
        <end position="432"/>
    </location>
</feature>
<reference evidence="9" key="1">
    <citation type="submission" date="2025-08" db="UniProtKB">
        <authorList>
            <consortium name="RefSeq"/>
        </authorList>
    </citation>
    <scope>IDENTIFICATION</scope>
</reference>
<dbReference type="InterPro" id="IPR027359">
    <property type="entry name" value="Volt_channel_dom_sf"/>
</dbReference>
<evidence type="ECO:0000256" key="5">
    <source>
        <dbReference type="SAM" id="MobiDB-lite"/>
    </source>
</evidence>
<evidence type="ECO:0000256" key="4">
    <source>
        <dbReference type="ARBA" id="ARBA00023136"/>
    </source>
</evidence>
<feature type="domain" description="Ion transport" evidence="7">
    <location>
        <begin position="114"/>
        <end position="361"/>
    </location>
</feature>
<evidence type="ECO:0000259" key="7">
    <source>
        <dbReference type="Pfam" id="PF00520"/>
    </source>
</evidence>
<evidence type="ECO:0000256" key="2">
    <source>
        <dbReference type="ARBA" id="ARBA00022692"/>
    </source>
</evidence>
<dbReference type="Gene3D" id="1.20.120.350">
    <property type="entry name" value="Voltage-gated potassium channels. Chain C"/>
    <property type="match status" value="1"/>
</dbReference>
<feature type="compositionally biased region" description="Low complexity" evidence="5">
    <location>
        <begin position="397"/>
        <end position="407"/>
    </location>
</feature>
<keyword evidence="8" id="KW-1185">Reference proteome</keyword>
<keyword evidence="2 6" id="KW-0812">Transmembrane</keyword>
<proteinExistence type="predicted"/>
<evidence type="ECO:0000256" key="1">
    <source>
        <dbReference type="ARBA" id="ARBA00004141"/>
    </source>
</evidence>
<dbReference type="GeneID" id="106809119"/>
<feature type="region of interest" description="Disordered" evidence="5">
    <location>
        <begin position="387"/>
        <end position="446"/>
    </location>
</feature>
<accession>A0ABM1E5V0</accession>
<dbReference type="PANTHER" id="PTHR46923">
    <property type="entry name" value="CATION CHANNEL SPERM-ASSOCIATED PROTEIN 2"/>
    <property type="match status" value="1"/>
</dbReference>
<dbReference type="Proteomes" id="UP000695022">
    <property type="component" value="Unplaced"/>
</dbReference>
<dbReference type="Pfam" id="PF00520">
    <property type="entry name" value="Ion_trans"/>
    <property type="match status" value="1"/>
</dbReference>
<name>A0ABM1E5V0_PRICU</name>
<feature type="transmembrane region" description="Helical" evidence="6">
    <location>
        <begin position="326"/>
        <end position="352"/>
    </location>
</feature>
<evidence type="ECO:0000256" key="3">
    <source>
        <dbReference type="ARBA" id="ARBA00022989"/>
    </source>
</evidence>